<evidence type="ECO:0000256" key="7">
    <source>
        <dbReference type="SAM" id="Phobius"/>
    </source>
</evidence>
<accession>A0ABZ0RQ63</accession>
<organism evidence="10 11">
    <name type="scientific">Coraliomargarita algicola</name>
    <dbReference type="NCBI Taxonomy" id="3092156"/>
    <lineage>
        <taxon>Bacteria</taxon>
        <taxon>Pseudomonadati</taxon>
        <taxon>Verrucomicrobiota</taxon>
        <taxon>Opitutia</taxon>
        <taxon>Puniceicoccales</taxon>
        <taxon>Coraliomargaritaceae</taxon>
        <taxon>Coraliomargarita</taxon>
    </lineage>
</organism>
<gene>
    <name evidence="10" type="ORF">SH580_04190</name>
</gene>
<sequence length="418" mass="45608">MNPVGDIYTGAANGLREVWSNKVRSLLSMSGIILGVAALVAMVGIVQGMLGNMRASFERSGGVLKLEVHSQQAPEWQQHIAGISPGMTWRDIGAIEKAIPLAAYVSPVVDMNWERFIANGRREHAILHGVTPDYAGIKKNELQHGRFISDYDVDSKSPVIVVGAHIAKSLFRGQSNVVGQQVRVSGQVYTIVGQIKPVEDAVAPGRSKGRRFNYEERLNYIPATTAMSRYKGDDEVNRIEILAHEVGDMPDLMEQIENTLTQTHRGILDFEIRTQDEQMAELKKLENSFTYSLGGIAGISLLVGGIGIMNVMLASVSERIREIGVRKAIGARSHDIFIQFLAEAVVISVLGGLFGLIASVGLLSIARDFIPEGQNISNMPVTAMFYGFLFSSLIGLASGIYPALRASRLDPIDALRYE</sequence>
<dbReference type="InterPro" id="IPR050250">
    <property type="entry name" value="Macrolide_Exporter_MacB"/>
</dbReference>
<dbReference type="RefSeq" id="WP_319833762.1">
    <property type="nucleotide sequence ID" value="NZ_CP138858.1"/>
</dbReference>
<dbReference type="Proteomes" id="UP001324993">
    <property type="component" value="Chromosome"/>
</dbReference>
<feature type="transmembrane region" description="Helical" evidence="7">
    <location>
        <begin position="337"/>
        <end position="363"/>
    </location>
</feature>
<dbReference type="EMBL" id="CP138858">
    <property type="protein sequence ID" value="WPJ96905.1"/>
    <property type="molecule type" value="Genomic_DNA"/>
</dbReference>
<dbReference type="PANTHER" id="PTHR30572:SF4">
    <property type="entry name" value="ABC TRANSPORTER PERMEASE YTRF"/>
    <property type="match status" value="1"/>
</dbReference>
<dbReference type="Pfam" id="PF02687">
    <property type="entry name" value="FtsX"/>
    <property type="match status" value="1"/>
</dbReference>
<keyword evidence="4 7" id="KW-1133">Transmembrane helix</keyword>
<evidence type="ECO:0000256" key="1">
    <source>
        <dbReference type="ARBA" id="ARBA00004651"/>
    </source>
</evidence>
<name>A0ABZ0RQ63_9BACT</name>
<keyword evidence="5 7" id="KW-0472">Membrane</keyword>
<comment type="subcellular location">
    <subcellularLocation>
        <location evidence="1">Cell membrane</location>
        <topology evidence="1">Multi-pass membrane protein</topology>
    </subcellularLocation>
</comment>
<proteinExistence type="inferred from homology"/>
<evidence type="ECO:0000313" key="11">
    <source>
        <dbReference type="Proteomes" id="UP001324993"/>
    </source>
</evidence>
<keyword evidence="3 7" id="KW-0812">Transmembrane</keyword>
<dbReference type="InterPro" id="IPR025857">
    <property type="entry name" value="MacB_PCD"/>
</dbReference>
<evidence type="ECO:0000259" key="9">
    <source>
        <dbReference type="Pfam" id="PF12704"/>
    </source>
</evidence>
<evidence type="ECO:0000256" key="6">
    <source>
        <dbReference type="ARBA" id="ARBA00038076"/>
    </source>
</evidence>
<keyword evidence="11" id="KW-1185">Reference proteome</keyword>
<feature type="transmembrane region" description="Helical" evidence="7">
    <location>
        <begin position="289"/>
        <end position="316"/>
    </location>
</feature>
<evidence type="ECO:0000256" key="3">
    <source>
        <dbReference type="ARBA" id="ARBA00022692"/>
    </source>
</evidence>
<feature type="transmembrane region" description="Helical" evidence="7">
    <location>
        <begin position="383"/>
        <end position="404"/>
    </location>
</feature>
<dbReference type="Pfam" id="PF12704">
    <property type="entry name" value="MacB_PCD"/>
    <property type="match status" value="1"/>
</dbReference>
<dbReference type="PANTHER" id="PTHR30572">
    <property type="entry name" value="MEMBRANE COMPONENT OF TRANSPORTER-RELATED"/>
    <property type="match status" value="1"/>
</dbReference>
<evidence type="ECO:0000256" key="5">
    <source>
        <dbReference type="ARBA" id="ARBA00023136"/>
    </source>
</evidence>
<protein>
    <submittedName>
        <fullName evidence="10">ABC transporter permease</fullName>
    </submittedName>
</protein>
<feature type="transmembrane region" description="Helical" evidence="7">
    <location>
        <begin position="26"/>
        <end position="50"/>
    </location>
</feature>
<reference evidence="10 11" key="1">
    <citation type="submission" date="2023-11" db="EMBL/GenBank/DDBJ databases">
        <title>Coraliomargarita sp. nov., isolated from marine algae.</title>
        <authorList>
            <person name="Lee J.K."/>
            <person name="Baek J.H."/>
            <person name="Kim J.M."/>
            <person name="Choi D.G."/>
            <person name="Jeon C.O."/>
        </authorList>
    </citation>
    <scope>NUCLEOTIDE SEQUENCE [LARGE SCALE GENOMIC DNA]</scope>
    <source>
        <strain evidence="10 11">J2-16</strain>
    </source>
</reference>
<evidence type="ECO:0000256" key="4">
    <source>
        <dbReference type="ARBA" id="ARBA00022989"/>
    </source>
</evidence>
<keyword evidence="2" id="KW-1003">Cell membrane</keyword>
<evidence type="ECO:0000259" key="8">
    <source>
        <dbReference type="Pfam" id="PF02687"/>
    </source>
</evidence>
<evidence type="ECO:0000256" key="2">
    <source>
        <dbReference type="ARBA" id="ARBA00022475"/>
    </source>
</evidence>
<dbReference type="InterPro" id="IPR003838">
    <property type="entry name" value="ABC3_permease_C"/>
</dbReference>
<feature type="domain" description="MacB-like periplasmic core" evidence="9">
    <location>
        <begin position="25"/>
        <end position="258"/>
    </location>
</feature>
<feature type="domain" description="ABC3 transporter permease C-terminal" evidence="8">
    <location>
        <begin position="296"/>
        <end position="411"/>
    </location>
</feature>
<evidence type="ECO:0000313" key="10">
    <source>
        <dbReference type="EMBL" id="WPJ96905.1"/>
    </source>
</evidence>
<comment type="similarity">
    <text evidence="6">Belongs to the ABC-4 integral membrane protein family.</text>
</comment>